<name>A0ABZ0IK08_9BACT</name>
<keyword evidence="2" id="KW-1185">Reference proteome</keyword>
<reference evidence="1 2" key="1">
    <citation type="journal article" date="2023" name="Microbiol. Resour. Announc.">
        <title>Complete Genome Sequence of Imperialibacter roseus strain P4T.</title>
        <authorList>
            <person name="Tizabi D.R."/>
            <person name="Bachvaroff T."/>
            <person name="Hill R.T."/>
        </authorList>
    </citation>
    <scope>NUCLEOTIDE SEQUENCE [LARGE SCALE GENOMIC DNA]</scope>
    <source>
        <strain evidence="1 2">P4T</strain>
    </source>
</reference>
<evidence type="ECO:0000313" key="2">
    <source>
        <dbReference type="Proteomes" id="UP001302349"/>
    </source>
</evidence>
<dbReference type="RefSeq" id="WP_317488116.1">
    <property type="nucleotide sequence ID" value="NZ_CP136051.1"/>
</dbReference>
<sequence length="254" mass="27015">MDSPFSLKNRTIVVTGASSGIGRQCAITCSDLGATVVLIGRNEERLSETLNLMDRPHNHLVIAADLTDNDLLKSITQQITEAKGKLHGIIHAAGISTTLPLRMINEDKLDHFFHTNVSSAILLTKLLVKPSVVSEEGMSVVFITSVMATVGEAGKTLYSMSKGALLAASRSMALELAPKKIRVNCVSPGVVETPMSQKAVYSQDESARNKIIDMHPLGLGEPQDVANTCAFLVSSGGKWITGANIAVDGGYTAR</sequence>
<dbReference type="EMBL" id="CP136051">
    <property type="protein sequence ID" value="WOK05357.1"/>
    <property type="molecule type" value="Genomic_DNA"/>
</dbReference>
<organism evidence="1 2">
    <name type="scientific">Imperialibacter roseus</name>
    <dbReference type="NCBI Taxonomy" id="1324217"/>
    <lineage>
        <taxon>Bacteria</taxon>
        <taxon>Pseudomonadati</taxon>
        <taxon>Bacteroidota</taxon>
        <taxon>Cytophagia</taxon>
        <taxon>Cytophagales</taxon>
        <taxon>Flammeovirgaceae</taxon>
        <taxon>Imperialibacter</taxon>
    </lineage>
</organism>
<gene>
    <name evidence="1" type="ORF">RT717_19950</name>
</gene>
<keyword evidence="1" id="KW-0560">Oxidoreductase</keyword>
<dbReference type="InterPro" id="IPR036291">
    <property type="entry name" value="NAD(P)-bd_dom_sf"/>
</dbReference>
<dbReference type="PRINTS" id="PR00081">
    <property type="entry name" value="GDHRDH"/>
</dbReference>
<dbReference type="CDD" id="cd05233">
    <property type="entry name" value="SDR_c"/>
    <property type="match status" value="1"/>
</dbReference>
<accession>A0ABZ0IK08</accession>
<dbReference type="PANTHER" id="PTHR43975:SF2">
    <property type="entry name" value="EG:BACR7A4.14 PROTEIN-RELATED"/>
    <property type="match status" value="1"/>
</dbReference>
<dbReference type="SUPFAM" id="SSF51735">
    <property type="entry name" value="NAD(P)-binding Rossmann-fold domains"/>
    <property type="match status" value="1"/>
</dbReference>
<dbReference type="PANTHER" id="PTHR43975">
    <property type="entry name" value="ZGC:101858"/>
    <property type="match status" value="1"/>
</dbReference>
<dbReference type="EC" id="1.-.-.-" evidence="1"/>
<dbReference type="Proteomes" id="UP001302349">
    <property type="component" value="Chromosome"/>
</dbReference>
<dbReference type="Gene3D" id="3.40.50.720">
    <property type="entry name" value="NAD(P)-binding Rossmann-like Domain"/>
    <property type="match status" value="1"/>
</dbReference>
<proteinExistence type="predicted"/>
<dbReference type="InterPro" id="IPR002347">
    <property type="entry name" value="SDR_fam"/>
</dbReference>
<evidence type="ECO:0000313" key="1">
    <source>
        <dbReference type="EMBL" id="WOK05357.1"/>
    </source>
</evidence>
<dbReference type="Pfam" id="PF13561">
    <property type="entry name" value="adh_short_C2"/>
    <property type="match status" value="1"/>
</dbReference>
<dbReference type="GO" id="GO:0016491">
    <property type="term" value="F:oxidoreductase activity"/>
    <property type="evidence" value="ECO:0007669"/>
    <property type="project" value="UniProtKB-KW"/>
</dbReference>
<protein>
    <submittedName>
        <fullName evidence="1">SDR family oxidoreductase</fullName>
        <ecNumber evidence="1">1.-.-.-</ecNumber>
    </submittedName>
</protein>